<comment type="caution">
    <text evidence="3">The sequence shown here is derived from an EMBL/GenBank/DDBJ whole genome shotgun (WGS) entry which is preliminary data.</text>
</comment>
<proteinExistence type="predicted"/>
<dbReference type="Gene3D" id="1.50.10.140">
    <property type="match status" value="1"/>
</dbReference>
<evidence type="ECO:0000313" key="4">
    <source>
        <dbReference type="Proteomes" id="UP000557872"/>
    </source>
</evidence>
<dbReference type="EMBL" id="JACBAZ010000001">
    <property type="protein sequence ID" value="NWK54195.1"/>
    <property type="molecule type" value="Genomic_DNA"/>
</dbReference>
<feature type="domain" description="DUF3131" evidence="2">
    <location>
        <begin position="44"/>
        <end position="122"/>
    </location>
</feature>
<accession>A0A851GFZ9</accession>
<name>A0A851GFZ9_9BACT</name>
<sequence length="592" mass="67326">MMKSFTQKSLRQLGLLTVGVYMSAAPWNTLRADSDRQFLGELMKDTWSCLDAMRHPKTGLPCDTQKHEGSTNTTNIGLYLASLCVAKELDYVTPEDGRNRVEKILTSLESYNRMHGFMPNFIEVDLSASESKGVMAVSDFNKLATGLIMARQTWPALDKRISRFLDKIEWSRLYDAKTGLVGWGYDFDNDRCAGWGRLWLTADTRSAAFMMVATGAAPPEIWKRMDRQHIQTPYGTICRGYGLGGLFLHAMDGIFLPETYTEVGESAGNLAWQQIQFARKKAYPLWGWSNCYKPDDGYTEGGYLSEHVVTPHCVALMIEYYPKHVTANLRKMTKLGGTVPPKGYEGKKWGLRDSYNMQTKRWDHRYLSLDQGMLFLSLANYLHDGVARSIYGRDPQVKQGLKLLNPYMQTNPTLADRWQQRDAKFGKQKPHTQPASKPAVHHVPLSAAKSNNPKVLTVHKQGGEAALIKLDRREKEVDCKVTIKFPALDLQRLDKVELDLSVLDSSPGPIGALRLLVTDRFGQQRYAHFELSKDQSTYTIPAKDLWGIWIDGAKVDTIQLQFWSNAWFYTTKRWQAQRSSLLLKSIRFHCQL</sequence>
<dbReference type="Proteomes" id="UP000557872">
    <property type="component" value="Unassembled WGS sequence"/>
</dbReference>
<gene>
    <name evidence="3" type="ORF">HW115_01115</name>
</gene>
<organism evidence="3 4">
    <name type="scientific">Oceaniferula marina</name>
    <dbReference type="NCBI Taxonomy" id="2748318"/>
    <lineage>
        <taxon>Bacteria</taxon>
        <taxon>Pseudomonadati</taxon>
        <taxon>Verrucomicrobiota</taxon>
        <taxon>Verrucomicrobiia</taxon>
        <taxon>Verrucomicrobiales</taxon>
        <taxon>Verrucomicrobiaceae</taxon>
        <taxon>Oceaniferula</taxon>
    </lineage>
</organism>
<evidence type="ECO:0000313" key="3">
    <source>
        <dbReference type="EMBL" id="NWK54195.1"/>
    </source>
</evidence>
<dbReference type="Pfam" id="PF11329">
    <property type="entry name" value="DUF3131"/>
    <property type="match status" value="1"/>
</dbReference>
<dbReference type="InterPro" id="IPR019282">
    <property type="entry name" value="Glycoamylase-like_cons_dom"/>
</dbReference>
<protein>
    <submittedName>
        <fullName evidence="3">DUF3131 domain-containing protein</fullName>
    </submittedName>
</protein>
<evidence type="ECO:0000259" key="1">
    <source>
        <dbReference type="Pfam" id="PF10091"/>
    </source>
</evidence>
<reference evidence="3 4" key="1">
    <citation type="submission" date="2020-07" db="EMBL/GenBank/DDBJ databases">
        <title>Roseicoccus Jingziensis gen. nov., sp. nov., isolated from coastal seawater.</title>
        <authorList>
            <person name="Feng X."/>
        </authorList>
    </citation>
    <scope>NUCLEOTIDE SEQUENCE [LARGE SCALE GENOMIC DNA]</scope>
    <source>
        <strain evidence="3 4">N1E253</strain>
    </source>
</reference>
<feature type="domain" description="Glycoamylase-like" evidence="1">
    <location>
        <begin position="244"/>
        <end position="386"/>
    </location>
</feature>
<evidence type="ECO:0000259" key="2">
    <source>
        <dbReference type="Pfam" id="PF11329"/>
    </source>
</evidence>
<dbReference type="AlphaFoldDB" id="A0A851GFZ9"/>
<dbReference type="Pfam" id="PF10091">
    <property type="entry name" value="Glycoamylase"/>
    <property type="match status" value="1"/>
</dbReference>
<dbReference type="InterPro" id="IPR021478">
    <property type="entry name" value="DUF3131"/>
</dbReference>
<keyword evidence="4" id="KW-1185">Reference proteome</keyword>
<dbReference type="RefSeq" id="WP_178930738.1">
    <property type="nucleotide sequence ID" value="NZ_JACBAZ010000001.1"/>
</dbReference>